<reference evidence="9 10" key="1">
    <citation type="submission" date="2024-01" db="EMBL/GenBank/DDBJ databases">
        <title>A draft genome for a cacao thread blight-causing isolate of Paramarasmius palmivorus.</title>
        <authorList>
            <person name="Baruah I.K."/>
            <person name="Bukari Y."/>
            <person name="Amoako-Attah I."/>
            <person name="Meinhardt L.W."/>
            <person name="Bailey B.A."/>
            <person name="Cohen S.P."/>
        </authorList>
    </citation>
    <scope>NUCLEOTIDE SEQUENCE [LARGE SCALE GENOMIC DNA]</scope>
    <source>
        <strain evidence="9 10">GH-12</strain>
    </source>
</reference>
<feature type="transmembrane region" description="Helical" evidence="7">
    <location>
        <begin position="363"/>
        <end position="386"/>
    </location>
</feature>
<feature type="transmembrane region" description="Helical" evidence="7">
    <location>
        <begin position="200"/>
        <end position="222"/>
    </location>
</feature>
<dbReference type="SUPFAM" id="SSF103473">
    <property type="entry name" value="MFS general substrate transporter"/>
    <property type="match status" value="1"/>
</dbReference>
<feature type="transmembrane region" description="Helical" evidence="7">
    <location>
        <begin position="106"/>
        <end position="127"/>
    </location>
</feature>
<evidence type="ECO:0000256" key="6">
    <source>
        <dbReference type="SAM" id="MobiDB-lite"/>
    </source>
</evidence>
<dbReference type="FunFam" id="1.20.1250.20:FF:000034">
    <property type="entry name" value="MFS general substrate transporter"/>
    <property type="match status" value="1"/>
</dbReference>
<keyword evidence="2" id="KW-0813">Transport</keyword>
<protein>
    <recommendedName>
        <fullName evidence="8">Major facilitator superfamily (MFS) profile domain-containing protein</fullName>
    </recommendedName>
</protein>
<proteinExistence type="predicted"/>
<feature type="region of interest" description="Disordered" evidence="6">
    <location>
        <begin position="1"/>
        <end position="20"/>
    </location>
</feature>
<comment type="subcellular location">
    <subcellularLocation>
        <location evidence="1">Membrane</location>
        <topology evidence="1">Multi-pass membrane protein</topology>
    </subcellularLocation>
</comment>
<gene>
    <name evidence="9" type="ORF">VNI00_014144</name>
</gene>
<dbReference type="GO" id="GO:0016020">
    <property type="term" value="C:membrane"/>
    <property type="evidence" value="ECO:0007669"/>
    <property type="project" value="UniProtKB-SubCell"/>
</dbReference>
<keyword evidence="5 7" id="KW-0472">Membrane</keyword>
<dbReference type="Proteomes" id="UP001383192">
    <property type="component" value="Unassembled WGS sequence"/>
</dbReference>
<dbReference type="PANTHER" id="PTHR43791:SF48">
    <property type="entry name" value="TRANSPORTER, PUTATIVE (AFU_ORTHOLOGUE AFUA_4G01000)-RELATED"/>
    <property type="match status" value="1"/>
</dbReference>
<feature type="transmembrane region" description="Helical" evidence="7">
    <location>
        <begin position="37"/>
        <end position="56"/>
    </location>
</feature>
<feature type="transmembrane region" description="Helical" evidence="7">
    <location>
        <begin position="431"/>
        <end position="452"/>
    </location>
</feature>
<feature type="domain" description="Major facilitator superfamily (MFS) profile" evidence="8">
    <location>
        <begin position="41"/>
        <end position="456"/>
    </location>
</feature>
<evidence type="ECO:0000256" key="2">
    <source>
        <dbReference type="ARBA" id="ARBA00022448"/>
    </source>
</evidence>
<dbReference type="InterPro" id="IPR020846">
    <property type="entry name" value="MFS_dom"/>
</dbReference>
<evidence type="ECO:0000256" key="1">
    <source>
        <dbReference type="ARBA" id="ARBA00004141"/>
    </source>
</evidence>
<dbReference type="PANTHER" id="PTHR43791">
    <property type="entry name" value="PERMEASE-RELATED"/>
    <property type="match status" value="1"/>
</dbReference>
<feature type="compositionally biased region" description="Basic and acidic residues" evidence="6">
    <location>
        <begin position="1"/>
        <end position="14"/>
    </location>
</feature>
<evidence type="ECO:0000313" key="9">
    <source>
        <dbReference type="EMBL" id="KAK7030400.1"/>
    </source>
</evidence>
<evidence type="ECO:0000256" key="5">
    <source>
        <dbReference type="ARBA" id="ARBA00023136"/>
    </source>
</evidence>
<keyword evidence="3 7" id="KW-0812">Transmembrane</keyword>
<dbReference type="InterPro" id="IPR036259">
    <property type="entry name" value="MFS_trans_sf"/>
</dbReference>
<sequence length="489" mass="54643">MSSEDLKTESDITRADSPGKSSIEFDAKAEARLRWKIDLYVIPTVSLLYLFCFIDRANIGNARLAGFERDLGLKGYDYNSVLSIFFISYILFEIPSNMACKYLGPGWFIPAITLGFGICSMCTAFVHDIRSAYGVRFLLGMFESGMLPGIAYYMSRWYRHSELAFRLSVYVAMAPLAGAFGGLLASGILKLPSFGSLHEWRMLFAIEGIITCGLAIISFFTLTDRPETAVWLTEAEKALAIARVQSERMGHTAILDKIDTRKILLGTFNPVTLVTSFVFLLNNFTVYGLAFFLPTIVQTIYPHSSVIYQQLHTVPPYIVGTFFTIFIPLLSWRFDRRLVFFIISTPLVIVGYILFLASQNPQVRYGATFLVSSSAFTFGSLCNAHVSANVISDTARSSAIGMTVMMGNIGGLIATWSYLPTDGPDFPIGNGLNLAMSATILIVSALLLVWIWRDNKKRDSRQVQKEESALDLGRVEELDWKHPAFRWRS</sequence>
<organism evidence="9 10">
    <name type="scientific">Paramarasmius palmivorus</name>
    <dbReference type="NCBI Taxonomy" id="297713"/>
    <lineage>
        <taxon>Eukaryota</taxon>
        <taxon>Fungi</taxon>
        <taxon>Dikarya</taxon>
        <taxon>Basidiomycota</taxon>
        <taxon>Agaricomycotina</taxon>
        <taxon>Agaricomycetes</taxon>
        <taxon>Agaricomycetidae</taxon>
        <taxon>Agaricales</taxon>
        <taxon>Marasmiineae</taxon>
        <taxon>Marasmiaceae</taxon>
        <taxon>Paramarasmius</taxon>
    </lineage>
</organism>
<dbReference type="PROSITE" id="PS50850">
    <property type="entry name" value="MFS"/>
    <property type="match status" value="1"/>
</dbReference>
<dbReference type="Gene3D" id="1.20.1250.20">
    <property type="entry name" value="MFS general substrate transporter like domains"/>
    <property type="match status" value="2"/>
</dbReference>
<feature type="transmembrane region" description="Helical" evidence="7">
    <location>
        <begin position="398"/>
        <end position="419"/>
    </location>
</feature>
<evidence type="ECO:0000313" key="10">
    <source>
        <dbReference type="Proteomes" id="UP001383192"/>
    </source>
</evidence>
<dbReference type="Pfam" id="PF07690">
    <property type="entry name" value="MFS_1"/>
    <property type="match status" value="1"/>
</dbReference>
<evidence type="ECO:0000256" key="7">
    <source>
        <dbReference type="SAM" id="Phobius"/>
    </source>
</evidence>
<keyword evidence="4 7" id="KW-1133">Transmembrane helix</keyword>
<dbReference type="EMBL" id="JAYKXP010000076">
    <property type="protein sequence ID" value="KAK7030400.1"/>
    <property type="molecule type" value="Genomic_DNA"/>
</dbReference>
<dbReference type="AlphaFoldDB" id="A0AAW0BT66"/>
<feature type="transmembrane region" description="Helical" evidence="7">
    <location>
        <begin position="314"/>
        <end position="331"/>
    </location>
</feature>
<feature type="transmembrane region" description="Helical" evidence="7">
    <location>
        <begin position="167"/>
        <end position="188"/>
    </location>
</feature>
<dbReference type="GO" id="GO:0022857">
    <property type="term" value="F:transmembrane transporter activity"/>
    <property type="evidence" value="ECO:0007669"/>
    <property type="project" value="InterPro"/>
</dbReference>
<feature type="transmembrane region" description="Helical" evidence="7">
    <location>
        <begin position="271"/>
        <end position="294"/>
    </location>
</feature>
<keyword evidence="10" id="KW-1185">Reference proteome</keyword>
<name>A0AAW0BT66_9AGAR</name>
<evidence type="ECO:0000256" key="3">
    <source>
        <dbReference type="ARBA" id="ARBA00022692"/>
    </source>
</evidence>
<dbReference type="InterPro" id="IPR011701">
    <property type="entry name" value="MFS"/>
</dbReference>
<evidence type="ECO:0000259" key="8">
    <source>
        <dbReference type="PROSITE" id="PS50850"/>
    </source>
</evidence>
<accession>A0AAW0BT66</accession>
<comment type="caution">
    <text evidence="9">The sequence shown here is derived from an EMBL/GenBank/DDBJ whole genome shotgun (WGS) entry which is preliminary data.</text>
</comment>
<dbReference type="FunFam" id="1.20.1250.20:FF:000013">
    <property type="entry name" value="MFS general substrate transporter"/>
    <property type="match status" value="1"/>
</dbReference>
<evidence type="ECO:0000256" key="4">
    <source>
        <dbReference type="ARBA" id="ARBA00022989"/>
    </source>
</evidence>
<feature type="transmembrane region" description="Helical" evidence="7">
    <location>
        <begin position="76"/>
        <end position="94"/>
    </location>
</feature>
<feature type="transmembrane region" description="Helical" evidence="7">
    <location>
        <begin position="133"/>
        <end position="155"/>
    </location>
</feature>
<feature type="transmembrane region" description="Helical" evidence="7">
    <location>
        <begin position="338"/>
        <end position="357"/>
    </location>
</feature>